<dbReference type="AlphaFoldDB" id="A0A9W6DFX5"/>
<comment type="caution">
    <text evidence="2">The sequence shown here is derived from an EMBL/GenBank/DDBJ whole genome shotgun (WGS) entry which is preliminary data.</text>
</comment>
<dbReference type="Proteomes" id="UP001144256">
    <property type="component" value="Unassembled WGS sequence"/>
</dbReference>
<evidence type="ECO:0000313" key="2">
    <source>
        <dbReference type="EMBL" id="GKX31035.1"/>
    </source>
</evidence>
<gene>
    <name evidence="2" type="ORF">SH1V18_35150</name>
</gene>
<sequence>MKITRYLIFVSSIFICLFLVGCATKKIDFIAGESLYEIGDKDIEVTFIKKNSNKYDKQKYKQYINNKLSEHKNVDAKIKNIKLYGDNIRITLSFKKADDLDAVLKADIFNDTLKEYLDNDDSGYDEFEDKDILYNVLTGEKITEDELDEYKKYRLIRLNCNNSKVKVNGDIKFASKQGEIIRKDTIYFKDYDTYYLLYKPSTGIKNWVLWTLLVLIVAYAVFLSMKWQSNKKTAINCYYCGQKNDYDAIYCKICGNKIIHDIKRNPK</sequence>
<protein>
    <recommendedName>
        <fullName evidence="4">Zinc ribbon domain-containing protein</fullName>
    </recommendedName>
</protein>
<dbReference type="RefSeq" id="WP_281817683.1">
    <property type="nucleotide sequence ID" value="NZ_BRLB01000013.1"/>
</dbReference>
<feature type="transmembrane region" description="Helical" evidence="1">
    <location>
        <begin position="207"/>
        <end position="225"/>
    </location>
</feature>
<evidence type="ECO:0000256" key="1">
    <source>
        <dbReference type="SAM" id="Phobius"/>
    </source>
</evidence>
<keyword evidence="1" id="KW-1133">Transmembrane helix</keyword>
<evidence type="ECO:0000313" key="3">
    <source>
        <dbReference type="Proteomes" id="UP001144256"/>
    </source>
</evidence>
<keyword evidence="3" id="KW-1185">Reference proteome</keyword>
<keyword evidence="1" id="KW-0472">Membrane</keyword>
<keyword evidence="1" id="KW-0812">Transmembrane</keyword>
<evidence type="ECO:0008006" key="4">
    <source>
        <dbReference type="Google" id="ProtNLM"/>
    </source>
</evidence>
<proteinExistence type="predicted"/>
<reference evidence="2" key="1">
    <citation type="submission" date="2022-06" db="EMBL/GenBank/DDBJ databases">
        <title>Vallitalea longa sp. nov., an anaerobic bacterium isolated from marine sediment.</title>
        <authorList>
            <person name="Hirano S."/>
            <person name="Terahara T."/>
            <person name="Mori K."/>
            <person name="Hamada M."/>
            <person name="Matsumoto R."/>
            <person name="Kobayashi T."/>
        </authorList>
    </citation>
    <scope>NUCLEOTIDE SEQUENCE</scope>
    <source>
        <strain evidence="2">SH18-1</strain>
    </source>
</reference>
<organism evidence="2 3">
    <name type="scientific">Vallitalea longa</name>
    <dbReference type="NCBI Taxonomy" id="2936439"/>
    <lineage>
        <taxon>Bacteria</taxon>
        <taxon>Bacillati</taxon>
        <taxon>Bacillota</taxon>
        <taxon>Clostridia</taxon>
        <taxon>Lachnospirales</taxon>
        <taxon>Vallitaleaceae</taxon>
        <taxon>Vallitalea</taxon>
    </lineage>
</organism>
<accession>A0A9W6DFX5</accession>
<dbReference type="PROSITE" id="PS51257">
    <property type="entry name" value="PROKAR_LIPOPROTEIN"/>
    <property type="match status" value="1"/>
</dbReference>
<name>A0A9W6DFX5_9FIRM</name>
<dbReference type="EMBL" id="BRLB01000013">
    <property type="protein sequence ID" value="GKX31035.1"/>
    <property type="molecule type" value="Genomic_DNA"/>
</dbReference>